<dbReference type="Proteomes" id="UP000322079">
    <property type="component" value="Chromosome"/>
</dbReference>
<keyword evidence="1" id="KW-0812">Transmembrane</keyword>
<proteinExistence type="predicted"/>
<dbReference type="RefSeq" id="WP_149295679.1">
    <property type="nucleotide sequence ID" value="NZ_CP043473.1"/>
</dbReference>
<feature type="transmembrane region" description="Helical" evidence="1">
    <location>
        <begin position="126"/>
        <end position="148"/>
    </location>
</feature>
<keyword evidence="3" id="KW-1185">Reference proteome</keyword>
<accession>A0A5C1DEV1</accession>
<keyword evidence="1" id="KW-1133">Transmembrane helix</keyword>
<evidence type="ECO:0000313" key="3">
    <source>
        <dbReference type="Proteomes" id="UP000322079"/>
    </source>
</evidence>
<protein>
    <submittedName>
        <fullName evidence="2">Uncharacterized protein</fullName>
    </submittedName>
</protein>
<dbReference type="AlphaFoldDB" id="A0A5C1DEV1"/>
<evidence type="ECO:0000256" key="1">
    <source>
        <dbReference type="SAM" id="Phobius"/>
    </source>
</evidence>
<feature type="transmembrane region" description="Helical" evidence="1">
    <location>
        <begin position="6"/>
        <end position="25"/>
    </location>
</feature>
<dbReference type="EMBL" id="CP043473">
    <property type="protein sequence ID" value="QEL55314.1"/>
    <property type="molecule type" value="Genomic_DNA"/>
</dbReference>
<evidence type="ECO:0000313" key="2">
    <source>
        <dbReference type="EMBL" id="QEL55314.1"/>
    </source>
</evidence>
<name>A0A5C1DEV1_9NEIS</name>
<gene>
    <name evidence="2" type="ORF">FYK34_06905</name>
</gene>
<keyword evidence="1" id="KW-0472">Membrane</keyword>
<reference evidence="2 3" key="1">
    <citation type="submission" date="2019-08" db="EMBL/GenBank/DDBJ databases">
        <title>Chromobacterium paludis, a novel bacterium isolated from a Maryland marsh pond.</title>
        <authorList>
            <person name="Blackburn M.B."/>
            <person name="Gundersen-Rindal D.E."/>
        </authorList>
    </citation>
    <scope>NUCLEOTIDE SEQUENCE [LARGE SCALE GENOMIC DNA]</scope>
    <source>
        <strain evidence="3">IIBBL 257-1</strain>
    </source>
</reference>
<feature type="transmembrane region" description="Helical" evidence="1">
    <location>
        <begin position="99"/>
        <end position="120"/>
    </location>
</feature>
<organism evidence="2 3">
    <name type="scientific">Chromobacterium paludis</name>
    <dbReference type="NCBI Taxonomy" id="2605945"/>
    <lineage>
        <taxon>Bacteria</taxon>
        <taxon>Pseudomonadati</taxon>
        <taxon>Pseudomonadota</taxon>
        <taxon>Betaproteobacteria</taxon>
        <taxon>Neisseriales</taxon>
        <taxon>Chromobacteriaceae</taxon>
        <taxon>Chromobacterium</taxon>
    </lineage>
</organism>
<feature type="transmembrane region" description="Helical" evidence="1">
    <location>
        <begin position="56"/>
        <end position="79"/>
    </location>
</feature>
<sequence>MTATPCGLALLCIIVLFLLHALWRLGASRDGAALACFAAAYLILATLLHQHAEPVLIAPLMLPFVYVYAWLSLAAAMWIAARARPSRNTLSFPGCEPKLAALFASQLALLIGVLAVSPWLGQAPLAVYLMAPPLTMAVSYLCYRLQLLEMRRGDVCGTRWLYWGALCLLGPLLLACLKVWAVPMLLDLT</sequence>
<feature type="transmembrane region" description="Helical" evidence="1">
    <location>
        <begin position="160"/>
        <end position="181"/>
    </location>
</feature>
<feature type="transmembrane region" description="Helical" evidence="1">
    <location>
        <begin position="32"/>
        <end position="50"/>
    </location>
</feature>
<dbReference type="KEGG" id="chrm:FYK34_06905"/>